<keyword evidence="4 9" id="KW-0812">Transmembrane</keyword>
<evidence type="ECO:0000256" key="6">
    <source>
        <dbReference type="ARBA" id="ARBA00022753"/>
    </source>
</evidence>
<keyword evidence="5 9" id="KW-0732">Signal</keyword>
<feature type="transmembrane region" description="Helical" evidence="9">
    <location>
        <begin position="293"/>
        <end position="321"/>
    </location>
</feature>
<feature type="transmembrane region" description="Helical" evidence="9">
    <location>
        <begin position="417"/>
        <end position="441"/>
    </location>
</feature>
<evidence type="ECO:0000256" key="2">
    <source>
        <dbReference type="ARBA" id="ARBA00004653"/>
    </source>
</evidence>
<feature type="chain" id="PRO_5016483257" description="Transmembrane 9 superfamily member" evidence="9">
    <location>
        <begin position="27"/>
        <end position="614"/>
    </location>
</feature>
<keyword evidence="6" id="KW-0967">Endosome</keyword>
<proteinExistence type="inferred from homology"/>
<keyword evidence="8 9" id="KW-0472">Membrane</keyword>
<keyword evidence="7 9" id="KW-1133">Transmembrane helix</keyword>
<feature type="transmembrane region" description="Helical" evidence="9">
    <location>
        <begin position="467"/>
        <end position="492"/>
    </location>
</feature>
<comment type="similarity">
    <text evidence="3 9">Belongs to the nonaspanin (TM9SF) (TC 9.A.2) family.</text>
</comment>
<feature type="transmembrane region" description="Helical" evidence="9">
    <location>
        <begin position="576"/>
        <end position="600"/>
    </location>
</feature>
<dbReference type="Pfam" id="PF02990">
    <property type="entry name" value="EMP70"/>
    <property type="match status" value="2"/>
</dbReference>
<dbReference type="AlphaFoldDB" id="A0A383VPU9"/>
<accession>A0A383VPU9</accession>
<dbReference type="Proteomes" id="UP000256970">
    <property type="component" value="Unassembled WGS sequence"/>
</dbReference>
<feature type="transmembrane region" description="Helical" evidence="9">
    <location>
        <begin position="327"/>
        <end position="344"/>
    </location>
</feature>
<evidence type="ECO:0000256" key="3">
    <source>
        <dbReference type="ARBA" id="ARBA00005227"/>
    </source>
</evidence>
<feature type="transmembrane region" description="Helical" evidence="9">
    <location>
        <begin position="544"/>
        <end position="564"/>
    </location>
</feature>
<name>A0A383VPU9_TETOB</name>
<protein>
    <recommendedName>
        <fullName evidence="9">Transmembrane 9 superfamily member</fullName>
    </recommendedName>
</protein>
<evidence type="ECO:0000256" key="9">
    <source>
        <dbReference type="RuleBase" id="RU363079"/>
    </source>
</evidence>
<dbReference type="GO" id="GO:0000139">
    <property type="term" value="C:Golgi membrane"/>
    <property type="evidence" value="ECO:0007669"/>
    <property type="project" value="UniProtKB-SubCell"/>
</dbReference>
<evidence type="ECO:0000256" key="7">
    <source>
        <dbReference type="ARBA" id="ARBA00022989"/>
    </source>
</evidence>
<dbReference type="InterPro" id="IPR004240">
    <property type="entry name" value="EMP70"/>
</dbReference>
<dbReference type="PANTHER" id="PTHR10766:SF41">
    <property type="entry name" value="TRANSMEMBRANE 9 SUPERFAMILY MEMBER 3"/>
    <property type="match status" value="1"/>
</dbReference>
<feature type="transmembrane region" description="Helical" evidence="9">
    <location>
        <begin position="504"/>
        <end position="532"/>
    </location>
</feature>
<evidence type="ECO:0000256" key="4">
    <source>
        <dbReference type="ARBA" id="ARBA00022692"/>
    </source>
</evidence>
<keyword evidence="11" id="KW-1185">Reference proteome</keyword>
<gene>
    <name evidence="10" type="ORF">BQ4739_LOCUS7184</name>
</gene>
<organism evidence="10 11">
    <name type="scientific">Tetradesmus obliquus</name>
    <name type="common">Green alga</name>
    <name type="synonym">Acutodesmus obliquus</name>
    <dbReference type="NCBI Taxonomy" id="3088"/>
    <lineage>
        <taxon>Eukaryota</taxon>
        <taxon>Viridiplantae</taxon>
        <taxon>Chlorophyta</taxon>
        <taxon>core chlorophytes</taxon>
        <taxon>Chlorophyceae</taxon>
        <taxon>CS clade</taxon>
        <taxon>Sphaeropleales</taxon>
        <taxon>Scenedesmaceae</taxon>
        <taxon>Tetradesmus</taxon>
    </lineage>
</organism>
<evidence type="ECO:0000256" key="5">
    <source>
        <dbReference type="ARBA" id="ARBA00022729"/>
    </source>
</evidence>
<evidence type="ECO:0000256" key="1">
    <source>
        <dbReference type="ARBA" id="ARBA00004337"/>
    </source>
</evidence>
<evidence type="ECO:0000313" key="10">
    <source>
        <dbReference type="EMBL" id="SZX66772.1"/>
    </source>
</evidence>
<reference evidence="10 11" key="1">
    <citation type="submission" date="2016-10" db="EMBL/GenBank/DDBJ databases">
        <authorList>
            <person name="Cai Z."/>
        </authorList>
    </citation>
    <scope>NUCLEOTIDE SEQUENCE [LARGE SCALE GENOMIC DNA]</scope>
</reference>
<feature type="transmembrane region" description="Helical" evidence="9">
    <location>
        <begin position="223"/>
        <end position="246"/>
    </location>
</feature>
<feature type="transmembrane region" description="Helical" evidence="9">
    <location>
        <begin position="380"/>
        <end position="405"/>
    </location>
</feature>
<sequence length="614" mass="69558">MELLGKGRWGLAALLLLGCLAVCTLAGENNHRYKDGEAVTLWVNKVGPYNNPQETYNYYALPYCKRHPQQKDEHSWGGLGEVLQGNELINSQLDIKFKVPVPKSPICSQKLSQDDVEEFRYAVQHHYWYELFMDELPVWGFVGELKGAPGAEPDLLLYSHKQLDISYNGDRIIHVNLTSGEPVLLKEGQQVTFTFAVNWLPTSTPFGERFERYLDYNFFEHKIHWFSIFNSFMMVMFLTGLVAIILMRTLRKDYARYAKEDGDLESLERDLNEETGWKLVHGDVFRAPSQRMLLAACVGTGGQLCLLGLFVILITIMGTFYEERGTILTVFIVCYALTSLVGGYERGTILTVFIVCYALTSLVGGYVSGGLYARMEGKSWIQGMLLTAMLFPGVVFGIAFVLNTIAIAYGSLAAVPFGYIVIVLLLWAFLSFPLCIVGTIIGRNWSSTPNHPCRVKRIPSPIPVRQWYLSPLAIAMAGGLLPFGSIFIEMYFIFTSFWNYKVYYVYGFMLLVFLILLIVTICVTIVGTYFLLNAENYHWQWTSFGMAGSTALYVFAYSVHYFLFKTHMTGFFQTCFYFGYTTMFCVGLGLMCGAVGFWGASAFVHRIYRNVKCD</sequence>
<dbReference type="PANTHER" id="PTHR10766">
    <property type="entry name" value="TRANSMEMBRANE 9 SUPERFAMILY PROTEIN"/>
    <property type="match status" value="1"/>
</dbReference>
<dbReference type="PROSITE" id="PS51257">
    <property type="entry name" value="PROKAR_LIPOPROTEIN"/>
    <property type="match status" value="1"/>
</dbReference>
<dbReference type="InterPro" id="IPR036259">
    <property type="entry name" value="MFS_trans_sf"/>
</dbReference>
<feature type="transmembrane region" description="Helical" evidence="9">
    <location>
        <begin position="349"/>
        <end position="368"/>
    </location>
</feature>
<dbReference type="GO" id="GO:0072657">
    <property type="term" value="P:protein localization to membrane"/>
    <property type="evidence" value="ECO:0007669"/>
    <property type="project" value="TreeGrafter"/>
</dbReference>
<feature type="signal peptide" evidence="9">
    <location>
        <begin position="1"/>
        <end position="26"/>
    </location>
</feature>
<dbReference type="EMBL" id="FNXT01000738">
    <property type="protein sequence ID" value="SZX66772.1"/>
    <property type="molecule type" value="Genomic_DNA"/>
</dbReference>
<dbReference type="STRING" id="3088.A0A383VPU9"/>
<dbReference type="GO" id="GO:0010008">
    <property type="term" value="C:endosome membrane"/>
    <property type="evidence" value="ECO:0007669"/>
    <property type="project" value="UniProtKB-SubCell"/>
</dbReference>
<comment type="subcellular location">
    <subcellularLocation>
        <location evidence="1">Endosome membrane</location>
        <topology evidence="1">Multi-pass membrane protein</topology>
    </subcellularLocation>
    <subcellularLocation>
        <location evidence="2">Golgi apparatus membrane</location>
        <topology evidence="2">Multi-pass membrane protein</topology>
    </subcellularLocation>
</comment>
<evidence type="ECO:0000313" key="11">
    <source>
        <dbReference type="Proteomes" id="UP000256970"/>
    </source>
</evidence>
<dbReference type="SUPFAM" id="SSF103473">
    <property type="entry name" value="MFS general substrate transporter"/>
    <property type="match status" value="1"/>
</dbReference>
<evidence type="ECO:0000256" key="8">
    <source>
        <dbReference type="ARBA" id="ARBA00023136"/>
    </source>
</evidence>